<dbReference type="AlphaFoldDB" id="A0A9D9NL70"/>
<sequence length="127" mass="14357">MGERRICGDCDTVQRYVDILSDAGFKAVFGDQKNKDVLMDLLNVVLPPHRRVKDIEYSTTELPGFTPEGKSVRLDLRCTGEDGTGFIVEMQNSRQRHFFKRCVEYAAKVYDSGSRRGGGYSDIPPVY</sequence>
<dbReference type="EMBL" id="JADILZ010000017">
    <property type="protein sequence ID" value="MBO8477571.1"/>
    <property type="molecule type" value="Genomic_DNA"/>
</dbReference>
<name>A0A9D9NL70_9BACT</name>
<organism evidence="1 2">
    <name type="scientific">Candidatus Cryptobacteroides excrementipullorum</name>
    <dbReference type="NCBI Taxonomy" id="2840761"/>
    <lineage>
        <taxon>Bacteria</taxon>
        <taxon>Pseudomonadati</taxon>
        <taxon>Bacteroidota</taxon>
        <taxon>Bacteroidia</taxon>
        <taxon>Bacteroidales</taxon>
        <taxon>Candidatus Cryptobacteroides</taxon>
    </lineage>
</organism>
<dbReference type="NCBIfam" id="TIGR01784">
    <property type="entry name" value="T_den_put_tspse"/>
    <property type="match status" value="1"/>
</dbReference>
<reference evidence="1" key="1">
    <citation type="submission" date="2020-10" db="EMBL/GenBank/DDBJ databases">
        <authorList>
            <person name="Gilroy R."/>
        </authorList>
    </citation>
    <scope>NUCLEOTIDE SEQUENCE</scope>
    <source>
        <strain evidence="1">2478</strain>
    </source>
</reference>
<dbReference type="InterPro" id="IPR010106">
    <property type="entry name" value="RpnA"/>
</dbReference>
<evidence type="ECO:0000313" key="1">
    <source>
        <dbReference type="EMBL" id="MBO8477571.1"/>
    </source>
</evidence>
<feature type="non-terminal residue" evidence="1">
    <location>
        <position position="127"/>
    </location>
</feature>
<accession>A0A9D9NL70</accession>
<evidence type="ECO:0000313" key="2">
    <source>
        <dbReference type="Proteomes" id="UP000823771"/>
    </source>
</evidence>
<gene>
    <name evidence="1" type="ORF">IAB80_01540</name>
</gene>
<dbReference type="PANTHER" id="PTHR41317:SF1">
    <property type="entry name" value="PD-(D_E)XK NUCLEASE FAMILY TRANSPOSASE"/>
    <property type="match status" value="1"/>
</dbReference>
<dbReference type="Proteomes" id="UP000823771">
    <property type="component" value="Unassembled WGS sequence"/>
</dbReference>
<proteinExistence type="predicted"/>
<dbReference type="PANTHER" id="PTHR41317">
    <property type="entry name" value="PD-(D_E)XK NUCLEASE FAMILY TRANSPOSASE"/>
    <property type="match status" value="1"/>
</dbReference>
<reference evidence="1" key="2">
    <citation type="journal article" date="2021" name="PeerJ">
        <title>Extensive microbial diversity within the chicken gut microbiome revealed by metagenomics and culture.</title>
        <authorList>
            <person name="Gilroy R."/>
            <person name="Ravi A."/>
            <person name="Getino M."/>
            <person name="Pursley I."/>
            <person name="Horton D.L."/>
            <person name="Alikhan N.F."/>
            <person name="Baker D."/>
            <person name="Gharbi K."/>
            <person name="Hall N."/>
            <person name="Watson M."/>
            <person name="Adriaenssens E.M."/>
            <person name="Foster-Nyarko E."/>
            <person name="Jarju S."/>
            <person name="Secka A."/>
            <person name="Antonio M."/>
            <person name="Oren A."/>
            <person name="Chaudhuri R.R."/>
            <person name="La Ragione R."/>
            <person name="Hildebrand F."/>
            <person name="Pallen M.J."/>
        </authorList>
    </citation>
    <scope>NUCLEOTIDE SEQUENCE</scope>
    <source>
        <strain evidence="1">2478</strain>
    </source>
</reference>
<comment type="caution">
    <text evidence="1">The sequence shown here is derived from an EMBL/GenBank/DDBJ whole genome shotgun (WGS) entry which is preliminary data.</text>
</comment>
<dbReference type="Pfam" id="PF12784">
    <property type="entry name" value="PDDEXK_2"/>
    <property type="match status" value="1"/>
</dbReference>
<protein>
    <submittedName>
        <fullName evidence="1">Rpn family recombination-promoting nuclease/putative transposase</fullName>
    </submittedName>
</protein>